<sequence>MFVIFNAGEVEVSEPVTGTTNACWQIVIDKDPTHITSWESPVFDSKDLPGVGHQWKLNFCDRYLDAQLDSIFDILTLEHLGTVAEQDSRFVVKFRVYVFEMGSVGVKKYDDTKCETGSWDFLQRGSYSICVPTKSTNSFKLEVLCNIIVPQTHAMIHVNSPNQPEASLEDDYEHLFESESFSDVTVIVGKQELRLHKSILSSRSPVFSAMFDHNFKENISNQVHIEDQTYKATKEFFRYIYAAKVTNIDDLAMELLVLANKYGVEDLKNICEENLVKSLRNKNALHCLNLASHHNAKFLAAKCFKFVMSNAKEISKLQEFDISQLPRDVVNKFFKHLAEQS</sequence>
<reference evidence="1" key="1">
    <citation type="submission" date="2023-04" db="EMBL/GenBank/DDBJ databases">
        <title>A chromosome-level genome assembly of the parasitoid wasp Eretmocerus hayati.</title>
        <authorList>
            <person name="Zhong Y."/>
            <person name="Liu S."/>
            <person name="Liu Y."/>
        </authorList>
    </citation>
    <scope>NUCLEOTIDE SEQUENCE</scope>
    <source>
        <strain evidence="1">ZJU_SS_LIU_2023</strain>
    </source>
</reference>
<accession>A0ACC2PBM0</accession>
<evidence type="ECO:0000313" key="2">
    <source>
        <dbReference type="Proteomes" id="UP001239111"/>
    </source>
</evidence>
<gene>
    <name evidence="1" type="ORF">QAD02_016597</name>
</gene>
<evidence type="ECO:0000313" key="1">
    <source>
        <dbReference type="EMBL" id="KAJ8680810.1"/>
    </source>
</evidence>
<dbReference type="EMBL" id="CM056742">
    <property type="protein sequence ID" value="KAJ8680810.1"/>
    <property type="molecule type" value="Genomic_DNA"/>
</dbReference>
<dbReference type="Proteomes" id="UP001239111">
    <property type="component" value="Chromosome 2"/>
</dbReference>
<keyword evidence="2" id="KW-1185">Reference proteome</keyword>
<name>A0ACC2PBM0_9HYME</name>
<organism evidence="1 2">
    <name type="scientific">Eretmocerus hayati</name>
    <dbReference type="NCBI Taxonomy" id="131215"/>
    <lineage>
        <taxon>Eukaryota</taxon>
        <taxon>Metazoa</taxon>
        <taxon>Ecdysozoa</taxon>
        <taxon>Arthropoda</taxon>
        <taxon>Hexapoda</taxon>
        <taxon>Insecta</taxon>
        <taxon>Pterygota</taxon>
        <taxon>Neoptera</taxon>
        <taxon>Endopterygota</taxon>
        <taxon>Hymenoptera</taxon>
        <taxon>Apocrita</taxon>
        <taxon>Proctotrupomorpha</taxon>
        <taxon>Chalcidoidea</taxon>
        <taxon>Aphelinidae</taxon>
        <taxon>Aphelininae</taxon>
        <taxon>Eretmocerus</taxon>
    </lineage>
</organism>
<protein>
    <submittedName>
        <fullName evidence="1">Uncharacterized protein</fullName>
    </submittedName>
</protein>
<proteinExistence type="predicted"/>
<comment type="caution">
    <text evidence="1">The sequence shown here is derived from an EMBL/GenBank/DDBJ whole genome shotgun (WGS) entry which is preliminary data.</text>
</comment>